<dbReference type="SMART" id="SM00465">
    <property type="entry name" value="GIYc"/>
    <property type="match status" value="1"/>
</dbReference>
<evidence type="ECO:0000313" key="3">
    <source>
        <dbReference type="EMBL" id="OGF82373.1"/>
    </source>
</evidence>
<dbReference type="Proteomes" id="UP000178684">
    <property type="component" value="Unassembled WGS sequence"/>
</dbReference>
<comment type="similarity">
    <text evidence="1">Belongs to the UPF0213 family.</text>
</comment>
<dbReference type="AlphaFoldDB" id="A0A1F5X3F5"/>
<protein>
    <recommendedName>
        <fullName evidence="2">GIY-YIG domain-containing protein</fullName>
    </recommendedName>
</protein>
<dbReference type="Pfam" id="PF01541">
    <property type="entry name" value="GIY-YIG"/>
    <property type="match status" value="1"/>
</dbReference>
<dbReference type="SUPFAM" id="SSF82771">
    <property type="entry name" value="GIY-YIG endonuclease"/>
    <property type="match status" value="1"/>
</dbReference>
<comment type="caution">
    <text evidence="3">The sequence shown here is derived from an EMBL/GenBank/DDBJ whole genome shotgun (WGS) entry which is preliminary data.</text>
</comment>
<dbReference type="InterPro" id="IPR050190">
    <property type="entry name" value="UPF0213_domain"/>
</dbReference>
<reference evidence="3 4" key="1">
    <citation type="journal article" date="2016" name="Nat. Commun.">
        <title>Thousands of microbial genomes shed light on interconnected biogeochemical processes in an aquifer system.</title>
        <authorList>
            <person name="Anantharaman K."/>
            <person name="Brown C.T."/>
            <person name="Hug L.A."/>
            <person name="Sharon I."/>
            <person name="Castelle C.J."/>
            <person name="Probst A.J."/>
            <person name="Thomas B.C."/>
            <person name="Singh A."/>
            <person name="Wilkins M.J."/>
            <person name="Karaoz U."/>
            <person name="Brodie E.L."/>
            <person name="Williams K.H."/>
            <person name="Hubbard S.S."/>
            <person name="Banfield J.F."/>
        </authorList>
    </citation>
    <scope>NUCLEOTIDE SEQUENCE [LARGE SCALE GENOMIC DNA]</scope>
</reference>
<evidence type="ECO:0000259" key="2">
    <source>
        <dbReference type="PROSITE" id="PS50164"/>
    </source>
</evidence>
<dbReference type="PROSITE" id="PS50164">
    <property type="entry name" value="GIY_YIG"/>
    <property type="match status" value="1"/>
</dbReference>
<dbReference type="InterPro" id="IPR000305">
    <property type="entry name" value="GIY-YIG_endonuc"/>
</dbReference>
<organism evidence="3 4">
    <name type="scientific">Candidatus Giovannonibacteria bacterium RIFCSPLOWO2_01_FULL_46_13</name>
    <dbReference type="NCBI Taxonomy" id="1798352"/>
    <lineage>
        <taxon>Bacteria</taxon>
        <taxon>Candidatus Giovannoniibacteriota</taxon>
    </lineage>
</organism>
<dbReference type="PANTHER" id="PTHR34477">
    <property type="entry name" value="UPF0213 PROTEIN YHBQ"/>
    <property type="match status" value="1"/>
</dbReference>
<evidence type="ECO:0000313" key="4">
    <source>
        <dbReference type="Proteomes" id="UP000178684"/>
    </source>
</evidence>
<dbReference type="InterPro" id="IPR035901">
    <property type="entry name" value="GIY-YIG_endonuc_sf"/>
</dbReference>
<feature type="domain" description="GIY-YIG" evidence="2">
    <location>
        <begin position="2"/>
        <end position="78"/>
    </location>
</feature>
<name>A0A1F5X3F5_9BACT</name>
<proteinExistence type="inferred from homology"/>
<evidence type="ECO:0000256" key="1">
    <source>
        <dbReference type="ARBA" id="ARBA00007435"/>
    </source>
</evidence>
<dbReference type="PANTHER" id="PTHR34477:SF5">
    <property type="entry name" value="BSL5627 PROTEIN"/>
    <property type="match status" value="1"/>
</dbReference>
<gene>
    <name evidence="3" type="ORF">A3B18_02205</name>
</gene>
<sequence>MKKAYVYILKDKKEAFYIGSTSNIVNRLKQHTDRKDVDSTTYRMKDPQVVLVQEYPSIELARKIERKLKKLKRRDYIEKIVREGYIKIIV</sequence>
<dbReference type="EMBL" id="MFIE01000020">
    <property type="protein sequence ID" value="OGF82373.1"/>
    <property type="molecule type" value="Genomic_DNA"/>
</dbReference>
<accession>A0A1F5X3F5</accession>
<dbReference type="Gene3D" id="3.40.1440.10">
    <property type="entry name" value="GIY-YIG endonuclease"/>
    <property type="match status" value="1"/>
</dbReference>